<dbReference type="InterPro" id="IPR003245">
    <property type="entry name" value="Phytocyanin_dom"/>
</dbReference>
<evidence type="ECO:0000259" key="2">
    <source>
        <dbReference type="PROSITE" id="PS51485"/>
    </source>
</evidence>
<dbReference type="Gene3D" id="2.60.40.420">
    <property type="entry name" value="Cupredoxins - blue copper proteins"/>
    <property type="match status" value="1"/>
</dbReference>
<dbReference type="PANTHER" id="PTHR34052:SF1">
    <property type="entry name" value="OS06G0216700 PROTEIN"/>
    <property type="match status" value="1"/>
</dbReference>
<feature type="chain" id="PRO_5040204162" description="Phytocyanin domain-containing protein" evidence="1">
    <location>
        <begin position="25"/>
        <end position="176"/>
    </location>
</feature>
<dbReference type="AlphaFoldDB" id="A0A9Q0GF25"/>
<accession>A0A9Q0GF25</accession>
<evidence type="ECO:0000313" key="4">
    <source>
        <dbReference type="Proteomes" id="UP001141552"/>
    </source>
</evidence>
<dbReference type="PROSITE" id="PS51485">
    <property type="entry name" value="PHYTOCYANIN"/>
    <property type="match status" value="1"/>
</dbReference>
<comment type="caution">
    <text evidence="3">The sequence shown here is derived from an EMBL/GenBank/DDBJ whole genome shotgun (WGS) entry which is preliminary data.</text>
</comment>
<organism evidence="3 4">
    <name type="scientific">Turnera subulata</name>
    <dbReference type="NCBI Taxonomy" id="218843"/>
    <lineage>
        <taxon>Eukaryota</taxon>
        <taxon>Viridiplantae</taxon>
        <taxon>Streptophyta</taxon>
        <taxon>Embryophyta</taxon>
        <taxon>Tracheophyta</taxon>
        <taxon>Spermatophyta</taxon>
        <taxon>Magnoliopsida</taxon>
        <taxon>eudicotyledons</taxon>
        <taxon>Gunneridae</taxon>
        <taxon>Pentapetalae</taxon>
        <taxon>rosids</taxon>
        <taxon>fabids</taxon>
        <taxon>Malpighiales</taxon>
        <taxon>Passifloraceae</taxon>
        <taxon>Turnera</taxon>
    </lineage>
</organism>
<dbReference type="Pfam" id="PF02298">
    <property type="entry name" value="Cu_bind_like"/>
    <property type="match status" value="1"/>
</dbReference>
<evidence type="ECO:0000256" key="1">
    <source>
        <dbReference type="SAM" id="SignalP"/>
    </source>
</evidence>
<reference evidence="3" key="2">
    <citation type="journal article" date="2023" name="Plants (Basel)">
        <title>Annotation of the Turnera subulata (Passifloraceae) Draft Genome Reveals the S-Locus Evolved after the Divergence of Turneroideae from Passifloroideae in a Stepwise Manner.</title>
        <authorList>
            <person name="Henning P.M."/>
            <person name="Roalson E.H."/>
            <person name="Mir W."/>
            <person name="McCubbin A.G."/>
            <person name="Shore J.S."/>
        </authorList>
    </citation>
    <scope>NUCLEOTIDE SEQUENCE</scope>
    <source>
        <strain evidence="3">F60SS</strain>
    </source>
</reference>
<dbReference type="SUPFAM" id="SSF49503">
    <property type="entry name" value="Cupredoxins"/>
    <property type="match status" value="1"/>
</dbReference>
<dbReference type="InterPro" id="IPR008972">
    <property type="entry name" value="Cupredoxin"/>
</dbReference>
<dbReference type="OrthoDB" id="1839683at2759"/>
<protein>
    <recommendedName>
        <fullName evidence="2">Phytocyanin domain-containing protein</fullName>
    </recommendedName>
</protein>
<evidence type="ECO:0000313" key="3">
    <source>
        <dbReference type="EMBL" id="KAJ4848561.1"/>
    </source>
</evidence>
<dbReference type="PANTHER" id="PTHR34052">
    <property type="entry name" value="GLYCINE-RICH PROTEIN-LIKE"/>
    <property type="match status" value="1"/>
</dbReference>
<dbReference type="Proteomes" id="UP001141552">
    <property type="component" value="Unassembled WGS sequence"/>
</dbReference>
<reference evidence="3" key="1">
    <citation type="submission" date="2022-02" db="EMBL/GenBank/DDBJ databases">
        <authorList>
            <person name="Henning P.M."/>
            <person name="McCubbin A.G."/>
            <person name="Shore J.S."/>
        </authorList>
    </citation>
    <scope>NUCLEOTIDE SEQUENCE</scope>
    <source>
        <strain evidence="3">F60SS</strain>
        <tissue evidence="3">Leaves</tissue>
    </source>
</reference>
<sequence>MGSLTYAQGLVLLLSVSMWAVSVANRPRSYGFNYTDDWGQKQKPSRLNSTIAGTSNKIVVGGSRQWQFGVNYTDWAVKHGRFYLNDTLVFKFDPPSDNNTHPHSVYLLPNRKSFRECDLKSGQMIANVTDGGGKGFEFVLRRFRFYYFACGGGNGFHCNNGTMKFMVIPPSFRRPY</sequence>
<feature type="signal peptide" evidence="1">
    <location>
        <begin position="1"/>
        <end position="24"/>
    </location>
</feature>
<dbReference type="GO" id="GO:0009055">
    <property type="term" value="F:electron transfer activity"/>
    <property type="evidence" value="ECO:0007669"/>
    <property type="project" value="InterPro"/>
</dbReference>
<name>A0A9Q0GF25_9ROSI</name>
<keyword evidence="1" id="KW-0732">Signal</keyword>
<feature type="domain" description="Phytocyanin" evidence="2">
    <location>
        <begin position="56"/>
        <end position="171"/>
    </location>
</feature>
<gene>
    <name evidence="3" type="ORF">Tsubulata_007863</name>
</gene>
<dbReference type="EMBL" id="JAKUCV010000874">
    <property type="protein sequence ID" value="KAJ4848561.1"/>
    <property type="molecule type" value="Genomic_DNA"/>
</dbReference>
<keyword evidence="4" id="KW-1185">Reference proteome</keyword>
<proteinExistence type="predicted"/>